<feature type="transmembrane region" description="Helical" evidence="1">
    <location>
        <begin position="129"/>
        <end position="148"/>
    </location>
</feature>
<name>A0A8S5TQ52_9CAUD</name>
<evidence type="ECO:0000256" key="1">
    <source>
        <dbReference type="SAM" id="Phobius"/>
    </source>
</evidence>
<organism evidence="2">
    <name type="scientific">Myoviridae sp. ctCXW4</name>
    <dbReference type="NCBI Taxonomy" id="2827669"/>
    <lineage>
        <taxon>Viruses</taxon>
        <taxon>Duplodnaviria</taxon>
        <taxon>Heunggongvirae</taxon>
        <taxon>Uroviricota</taxon>
        <taxon>Caudoviricetes</taxon>
    </lineage>
</organism>
<evidence type="ECO:0000313" key="2">
    <source>
        <dbReference type="EMBL" id="DAF65273.1"/>
    </source>
</evidence>
<reference evidence="2" key="1">
    <citation type="journal article" date="2021" name="Proc. Natl. Acad. Sci. U.S.A.">
        <title>A Catalog of Tens of Thousands of Viruses from Human Metagenomes Reveals Hidden Associations with Chronic Diseases.</title>
        <authorList>
            <person name="Tisza M.J."/>
            <person name="Buck C.B."/>
        </authorList>
    </citation>
    <scope>NUCLEOTIDE SEQUENCE</scope>
    <source>
        <strain evidence="2">CtCXW4</strain>
    </source>
</reference>
<keyword evidence="1" id="KW-0472">Membrane</keyword>
<keyword evidence="1" id="KW-1133">Transmembrane helix</keyword>
<sequence>MMYFLFIFLCIIILKFLLNLSRYINTCVCFKKYVSNSANLEQLIPFVEHVWDSAKTNTLVMIEYASSTEYAKLSDLLCDISYSKRINSTFNQTIGVYKFRMLQCINPFYWIFLPRYIFSFLDVQPSKSIILLSTLAYWILSTVCAYLLELYLDMHFSDFFHNIVDILP</sequence>
<protein>
    <submittedName>
        <fullName evidence="2">Uncharacterized protein</fullName>
    </submittedName>
</protein>
<keyword evidence="1" id="KW-0812">Transmembrane</keyword>
<dbReference type="EMBL" id="BK032876">
    <property type="protein sequence ID" value="DAF65273.1"/>
    <property type="molecule type" value="Genomic_DNA"/>
</dbReference>
<proteinExistence type="predicted"/>
<accession>A0A8S5TQ52</accession>